<dbReference type="InterPro" id="IPR027417">
    <property type="entry name" value="P-loop_NTPase"/>
</dbReference>
<reference evidence="3 4" key="1">
    <citation type="submission" date="2024-06" db="EMBL/GenBank/DDBJ databases">
        <title>Sorghum-associated microbial communities from plants grown in Nebraska, USA.</title>
        <authorList>
            <person name="Schachtman D."/>
        </authorList>
    </citation>
    <scope>NUCLEOTIDE SEQUENCE [LARGE SCALE GENOMIC DNA]</scope>
    <source>
        <strain evidence="3 4">1757</strain>
    </source>
</reference>
<dbReference type="InterPro" id="IPR026634">
    <property type="entry name" value="TPST-like"/>
</dbReference>
<evidence type="ECO:0000256" key="1">
    <source>
        <dbReference type="ARBA" id="ARBA00022679"/>
    </source>
</evidence>
<dbReference type="EMBL" id="JBEPSD010000001">
    <property type="protein sequence ID" value="MET4568929.1"/>
    <property type="molecule type" value="Genomic_DNA"/>
</dbReference>
<dbReference type="InterPro" id="IPR011990">
    <property type="entry name" value="TPR-like_helical_dom_sf"/>
</dbReference>
<dbReference type="Pfam" id="PF13181">
    <property type="entry name" value="TPR_8"/>
    <property type="match status" value="2"/>
</dbReference>
<dbReference type="PROSITE" id="PS50005">
    <property type="entry name" value="TPR"/>
    <property type="match status" value="1"/>
</dbReference>
<dbReference type="Pfam" id="PF13469">
    <property type="entry name" value="Sulfotransfer_3"/>
    <property type="match status" value="1"/>
</dbReference>
<proteinExistence type="predicted"/>
<keyword evidence="1" id="KW-0808">Transferase</keyword>
<comment type="caution">
    <text evidence="3">The sequence shown here is derived from an EMBL/GenBank/DDBJ whole genome shotgun (WGS) entry which is preliminary data.</text>
</comment>
<dbReference type="SUPFAM" id="SSF52540">
    <property type="entry name" value="P-loop containing nucleoside triphosphate hydrolases"/>
    <property type="match status" value="1"/>
</dbReference>
<organism evidence="3 4">
    <name type="scientific">Rhodanobacter soli</name>
    <dbReference type="NCBI Taxonomy" id="590609"/>
    <lineage>
        <taxon>Bacteria</taxon>
        <taxon>Pseudomonadati</taxon>
        <taxon>Pseudomonadota</taxon>
        <taxon>Gammaproteobacteria</taxon>
        <taxon>Lysobacterales</taxon>
        <taxon>Rhodanobacteraceae</taxon>
        <taxon>Rhodanobacter</taxon>
    </lineage>
</organism>
<keyword evidence="2" id="KW-0802">TPR repeat</keyword>
<evidence type="ECO:0000313" key="3">
    <source>
        <dbReference type="EMBL" id="MET4568929.1"/>
    </source>
</evidence>
<accession>A0ABV2PV69</accession>
<evidence type="ECO:0000256" key="2">
    <source>
        <dbReference type="PROSITE-ProRule" id="PRU00339"/>
    </source>
</evidence>
<dbReference type="SMART" id="SM00028">
    <property type="entry name" value="TPR"/>
    <property type="match status" value="3"/>
</dbReference>
<dbReference type="Gene3D" id="3.40.50.300">
    <property type="entry name" value="P-loop containing nucleotide triphosphate hydrolases"/>
    <property type="match status" value="1"/>
</dbReference>
<protein>
    <submittedName>
        <fullName evidence="3">Tetratricopeptide (TPR) repeat protein</fullName>
    </submittedName>
</protein>
<dbReference type="Pfam" id="PF14559">
    <property type="entry name" value="TPR_19"/>
    <property type="match status" value="2"/>
</dbReference>
<name>A0ABV2PV69_9GAMM</name>
<dbReference type="PANTHER" id="PTHR12788">
    <property type="entry name" value="PROTEIN-TYROSINE SULFOTRANSFERASE 2"/>
    <property type="match status" value="1"/>
</dbReference>
<evidence type="ECO:0000313" key="4">
    <source>
        <dbReference type="Proteomes" id="UP001549251"/>
    </source>
</evidence>
<dbReference type="Proteomes" id="UP001549251">
    <property type="component" value="Unassembled WGS sequence"/>
</dbReference>
<feature type="repeat" description="TPR" evidence="2">
    <location>
        <begin position="80"/>
        <end position="113"/>
    </location>
</feature>
<keyword evidence="4" id="KW-1185">Reference proteome</keyword>
<gene>
    <name evidence="3" type="ORF">ABIE04_001256</name>
</gene>
<dbReference type="Gene3D" id="1.25.40.10">
    <property type="entry name" value="Tetratricopeptide repeat domain"/>
    <property type="match status" value="1"/>
</dbReference>
<dbReference type="PANTHER" id="PTHR12788:SF10">
    <property type="entry name" value="PROTEIN-TYROSINE SULFOTRANSFERASE"/>
    <property type="match status" value="1"/>
</dbReference>
<sequence length="625" mass="70613">MTFTRPFFELMNAHTVSQIAAAINAGHPARAEQLCRQALPEFPQDEDLLLLLAMSLHAQQQLAAARSIYAELTRLAPASSLHWNNYATVLADAGAHDEAQAAYAKAIQLDPTNPLPKSQLGLLLIEQHDYLAARDVLLDLVALDQESVQARIQAARACCLSQDIRGAGDLLKPWRHWLPLNDDGLQLELAQVLTLRNDVPAAAELLEDLIARRPAHPKARLLLASVYERFNRLADAEAMVSPMVRMAADWTDAMRNEADHLLATLALRRKDLVGARQLLELCGPQGDDDYAHYFQLASVYDKLGDTTAAMGALREAHRLEARERRFESLEHFTPAAPAMPTDAPRVSAEQYARWPQLIAPEAHDSPVFVVGFPRSGTTLLEQMLDAHPGLQSMDENPFFNNLADTLRQHDPRILDDFGVLRQFDCDELRKRYHAMVAERIARRWDAQLVDKNPLNMQWLPMIHRLFPAAKIIFALRHPCDVILSCYMQNFRSSGLAAACNTLTRLAHAYVEIMTCWLEEVSILQPDMMVSRYEDLVLDFPQQAARIAQFLELEDAVPMLSFDQHARSKTYIGTPSYSQVIEPVNRKGLGRWHRYRSEFEPVLPILEPMLRHWGYDTEMYSSSPAN</sequence>
<dbReference type="InterPro" id="IPR019734">
    <property type="entry name" value="TPR_rpt"/>
</dbReference>
<dbReference type="SUPFAM" id="SSF48452">
    <property type="entry name" value="TPR-like"/>
    <property type="match status" value="2"/>
</dbReference>